<dbReference type="EMBL" id="JAOYFB010000036">
    <property type="protein sequence ID" value="KAK4019508.1"/>
    <property type="molecule type" value="Genomic_DNA"/>
</dbReference>
<evidence type="ECO:0008006" key="4">
    <source>
        <dbReference type="Google" id="ProtNLM"/>
    </source>
</evidence>
<sequence>MEQLASLLCKALYLFVIVLATLPHHFFNEFPSNYIRRKSNRIEALPSICPSLFRRLRNLGNGLLPSYFASGLQM</sequence>
<dbReference type="Proteomes" id="UP001234178">
    <property type="component" value="Unassembled WGS sequence"/>
</dbReference>
<keyword evidence="1" id="KW-0732">Signal</keyword>
<name>A0ABR0A3H6_9CRUS</name>
<comment type="caution">
    <text evidence="2">The sequence shown here is derived from an EMBL/GenBank/DDBJ whole genome shotgun (WGS) entry which is preliminary data.</text>
</comment>
<gene>
    <name evidence="2" type="ORF">OUZ56_001524</name>
</gene>
<feature type="chain" id="PRO_5045278966" description="Secreted protein" evidence="1">
    <location>
        <begin position="21"/>
        <end position="74"/>
    </location>
</feature>
<feature type="signal peptide" evidence="1">
    <location>
        <begin position="1"/>
        <end position="20"/>
    </location>
</feature>
<protein>
    <recommendedName>
        <fullName evidence="4">Secreted protein</fullName>
    </recommendedName>
</protein>
<proteinExistence type="predicted"/>
<evidence type="ECO:0000313" key="2">
    <source>
        <dbReference type="EMBL" id="KAK4019508.1"/>
    </source>
</evidence>
<organism evidence="2 3">
    <name type="scientific">Daphnia magna</name>
    <dbReference type="NCBI Taxonomy" id="35525"/>
    <lineage>
        <taxon>Eukaryota</taxon>
        <taxon>Metazoa</taxon>
        <taxon>Ecdysozoa</taxon>
        <taxon>Arthropoda</taxon>
        <taxon>Crustacea</taxon>
        <taxon>Branchiopoda</taxon>
        <taxon>Diplostraca</taxon>
        <taxon>Cladocera</taxon>
        <taxon>Anomopoda</taxon>
        <taxon>Daphniidae</taxon>
        <taxon>Daphnia</taxon>
    </lineage>
</organism>
<evidence type="ECO:0000313" key="3">
    <source>
        <dbReference type="Proteomes" id="UP001234178"/>
    </source>
</evidence>
<keyword evidence="3" id="KW-1185">Reference proteome</keyword>
<evidence type="ECO:0000256" key="1">
    <source>
        <dbReference type="SAM" id="SignalP"/>
    </source>
</evidence>
<accession>A0ABR0A3H6</accession>
<reference evidence="2 3" key="1">
    <citation type="journal article" date="2023" name="Nucleic Acids Res.">
        <title>The hologenome of Daphnia magna reveals possible DNA methylation and microbiome-mediated evolution of the host genome.</title>
        <authorList>
            <person name="Chaturvedi A."/>
            <person name="Li X."/>
            <person name="Dhandapani V."/>
            <person name="Marshall H."/>
            <person name="Kissane S."/>
            <person name="Cuenca-Cambronero M."/>
            <person name="Asole G."/>
            <person name="Calvet F."/>
            <person name="Ruiz-Romero M."/>
            <person name="Marangio P."/>
            <person name="Guigo R."/>
            <person name="Rago D."/>
            <person name="Mirbahai L."/>
            <person name="Eastwood N."/>
            <person name="Colbourne J.K."/>
            <person name="Zhou J."/>
            <person name="Mallon E."/>
            <person name="Orsini L."/>
        </authorList>
    </citation>
    <scope>NUCLEOTIDE SEQUENCE [LARGE SCALE GENOMIC DNA]</scope>
    <source>
        <strain evidence="2">LRV0_1</strain>
    </source>
</reference>